<name>A0AAD2WUK3_STRAG</name>
<comment type="caution">
    <text evidence="1">The sequence shown here is derived from an EMBL/GenBank/DDBJ whole genome shotgun (WGS) entry which is preliminary data.</text>
</comment>
<dbReference type="EMBL" id="ALSF01000079">
    <property type="protein sequence ID" value="EPU38397.1"/>
    <property type="molecule type" value="Genomic_DNA"/>
</dbReference>
<sequence>MTDSNTQNPGEKNIRNYLEKEYEELLQKDRLFKHEYTEFTKSLNLNETFYSQLKEGEMKLSENPEKGETNTN</sequence>
<protein>
    <submittedName>
        <fullName evidence="1">Uncharacterized protein</fullName>
    </submittedName>
</protein>
<dbReference type="AlphaFoldDB" id="A0AAD2WUK3"/>
<reference evidence="1 2" key="1">
    <citation type="submission" date="2012-07" db="EMBL/GenBank/DDBJ databases">
        <authorList>
            <person name="Moroni P."/>
            <person name="Richards V.P."/>
            <person name="Durkin S.A.S."/>
            <person name="Kim M."/>
            <person name="Pavinski Bitar P.D."/>
            <person name="Stanhope M.J."/>
            <person name="Town C.D."/>
            <person name="Zadoks R.N."/>
            <person name="Venter J.C."/>
        </authorList>
    </citation>
    <scope>NUCLEOTIDE SEQUENCE [LARGE SCALE GENOMIC DNA]</scope>
    <source>
        <strain evidence="1 2">MRI Z1-216</strain>
    </source>
</reference>
<accession>A0AAD2WUK3</accession>
<evidence type="ECO:0000313" key="2">
    <source>
        <dbReference type="Proteomes" id="UP000015176"/>
    </source>
</evidence>
<dbReference type="Proteomes" id="UP000015176">
    <property type="component" value="Unassembled WGS sequence"/>
</dbReference>
<organism evidence="1 2">
    <name type="scientific">Streptococcus agalactiae MRI Z1-216</name>
    <dbReference type="NCBI Taxonomy" id="1154879"/>
    <lineage>
        <taxon>Bacteria</taxon>
        <taxon>Bacillati</taxon>
        <taxon>Bacillota</taxon>
        <taxon>Bacilli</taxon>
        <taxon>Lactobacillales</taxon>
        <taxon>Streptococcaceae</taxon>
        <taxon>Streptococcus</taxon>
    </lineage>
</organism>
<evidence type="ECO:0000313" key="1">
    <source>
        <dbReference type="EMBL" id="EPU38397.1"/>
    </source>
</evidence>
<proteinExistence type="predicted"/>
<gene>
    <name evidence="1" type="ORF">SAG0164_01965</name>
</gene>